<feature type="domain" description="Mur ligase central" evidence="2">
    <location>
        <begin position="58"/>
        <end position="210"/>
    </location>
</feature>
<comment type="catalytic activity">
    <reaction evidence="1">
        <text>beta-D-GlcNAc-(1-&gt;4)-Mur2Ac(oyl-L-Ala-gamma-D-Glu-L-Lys-D-Ala-D-Ala)-di-trans,octa-cis-undecaprenyl diphosphate + L-glutamine + ATP + H2O = beta-D-GlcNAc-(1-&gt;4)-Mur2Ac(oyl-L-Ala-D-isoglutaminyl-L-Lys-D-Ala-D-Ala)-di-trans,octa-cis-undecaprenyl diphosphate + L-glutamate + ADP + phosphate + H(+)</text>
        <dbReference type="Rhea" id="RHEA:57928"/>
        <dbReference type="ChEBI" id="CHEBI:15377"/>
        <dbReference type="ChEBI" id="CHEBI:15378"/>
        <dbReference type="ChEBI" id="CHEBI:29985"/>
        <dbReference type="ChEBI" id="CHEBI:30616"/>
        <dbReference type="ChEBI" id="CHEBI:43474"/>
        <dbReference type="ChEBI" id="CHEBI:58359"/>
        <dbReference type="ChEBI" id="CHEBI:60033"/>
        <dbReference type="ChEBI" id="CHEBI:62233"/>
        <dbReference type="ChEBI" id="CHEBI:456216"/>
        <dbReference type="EC" id="6.3.5.13"/>
    </reaction>
</comment>
<reference evidence="4 5" key="1">
    <citation type="journal article" date="2016" name="Nat. Commun.">
        <title>Thousands of microbial genomes shed light on interconnected biogeochemical processes in an aquifer system.</title>
        <authorList>
            <person name="Anantharaman K."/>
            <person name="Brown C.T."/>
            <person name="Hug L.A."/>
            <person name="Sharon I."/>
            <person name="Castelle C.J."/>
            <person name="Probst A.J."/>
            <person name="Thomas B.C."/>
            <person name="Singh A."/>
            <person name="Wilkins M.J."/>
            <person name="Karaoz U."/>
            <person name="Brodie E.L."/>
            <person name="Williams K.H."/>
            <person name="Hubbard S.S."/>
            <person name="Banfield J.F."/>
        </authorList>
    </citation>
    <scope>NUCLEOTIDE SEQUENCE [LARGE SCALE GENOMIC DNA]</scope>
</reference>
<keyword evidence="1" id="KW-0067">ATP-binding</keyword>
<feature type="binding site" evidence="1">
    <location>
        <position position="217"/>
    </location>
    <ligand>
        <name>Zn(2+)</name>
        <dbReference type="ChEBI" id="CHEBI:29105"/>
    </ligand>
</feature>
<keyword evidence="1" id="KW-0573">Peptidoglycan synthesis</keyword>
<feature type="binding site" evidence="1">
    <location>
        <position position="214"/>
    </location>
    <ligand>
        <name>Zn(2+)</name>
        <dbReference type="ChEBI" id="CHEBI:29105"/>
    </ligand>
</feature>
<comment type="similarity">
    <text evidence="1">Belongs to the MurCDEF family. MurT subfamily.</text>
</comment>
<dbReference type="PANTHER" id="PTHR23135:SF7">
    <property type="entry name" value="LIPID II ISOGLUTAMINYL SYNTHASE (GLUTAMINE-HYDROLYZING) SUBUNIT MURT"/>
    <property type="match status" value="1"/>
</dbReference>
<dbReference type="InterPro" id="IPR036565">
    <property type="entry name" value="Mur-like_cat_sf"/>
</dbReference>
<dbReference type="EMBL" id="MHCO01000014">
    <property type="protein sequence ID" value="OGY24489.1"/>
    <property type="molecule type" value="Genomic_DNA"/>
</dbReference>
<dbReference type="PANTHER" id="PTHR23135">
    <property type="entry name" value="MUR LIGASE FAMILY MEMBER"/>
    <property type="match status" value="1"/>
</dbReference>
<keyword evidence="1" id="KW-0133">Cell shape</keyword>
<feature type="active site" evidence="1">
    <location>
        <position position="369"/>
    </location>
</feature>
<dbReference type="EC" id="6.3.5.13" evidence="1"/>
<dbReference type="Gene3D" id="3.40.1190.10">
    <property type="entry name" value="Mur-like, catalytic domain"/>
    <property type="match status" value="1"/>
</dbReference>
<comment type="function">
    <text evidence="1">The lipid II isoglutaminyl synthase complex catalyzes the formation of alpha-D-isoglutamine in the cell wall lipid II stem peptide. The MurT subunit catalyzes the ATP-dependent amidation of D-glutamate residue of lipid II, converting it to an isoglutamine residue.</text>
</comment>
<proteinExistence type="inferred from homology"/>
<dbReference type="GO" id="GO:0071555">
    <property type="term" value="P:cell wall organization"/>
    <property type="evidence" value="ECO:0007669"/>
    <property type="project" value="UniProtKB-KW"/>
</dbReference>
<feature type="binding site" evidence="1">
    <location>
        <position position="236"/>
    </location>
    <ligand>
        <name>Zn(2+)</name>
        <dbReference type="ChEBI" id="CHEBI:29105"/>
    </ligand>
</feature>
<evidence type="ECO:0000313" key="4">
    <source>
        <dbReference type="EMBL" id="OGY24489.1"/>
    </source>
</evidence>
<comment type="subunit">
    <text evidence="1">Forms a heterodimer with GatD.</text>
</comment>
<dbReference type="SUPFAM" id="SSF53623">
    <property type="entry name" value="MurD-like peptide ligases, catalytic domain"/>
    <property type="match status" value="1"/>
</dbReference>
<comment type="catalytic activity">
    <reaction evidence="1">
        <text>beta-D-GlcNAc-(1-&gt;4)-Mur2Ac(oyl-L-Ala-gamma-D-O-P-Glu-L-Lys-D-Ala-D-Ala)-di-trans,octa-cis-undecaprenyl diphosphate + NH4(+) = beta-D-GlcNAc-(1-&gt;4)-Mur2Ac(oyl-L-Ala-D-isoglutaminyl-L-Lys-D-Ala-D-Ala)-di-trans,octa-cis-undecaprenyl diphosphate + phosphate + H(+)</text>
        <dbReference type="Rhea" id="RHEA:57932"/>
        <dbReference type="ChEBI" id="CHEBI:15378"/>
        <dbReference type="ChEBI" id="CHEBI:28938"/>
        <dbReference type="ChEBI" id="CHEBI:43474"/>
        <dbReference type="ChEBI" id="CHEBI:62233"/>
        <dbReference type="ChEBI" id="CHEBI:143132"/>
    </reaction>
</comment>
<dbReference type="GO" id="GO:0009252">
    <property type="term" value="P:peptidoglycan biosynthetic process"/>
    <property type="evidence" value="ECO:0007669"/>
    <property type="project" value="UniProtKB-UniRule"/>
</dbReference>
<protein>
    <recommendedName>
        <fullName evidence="1">Lipid II isoglutaminyl synthase (glutamine-hydrolyzing) subunit MurT</fullName>
        <ecNumber evidence="1">6.3.5.13</ecNumber>
    </recommendedName>
</protein>
<dbReference type="HAMAP" id="MF_02214">
    <property type="entry name" value="Lipid_II_synth_MurT"/>
    <property type="match status" value="1"/>
</dbReference>
<dbReference type="InterPro" id="IPR013564">
    <property type="entry name" value="MurT_C"/>
</dbReference>
<dbReference type="Pfam" id="PF08353">
    <property type="entry name" value="MurT_C"/>
    <property type="match status" value="1"/>
</dbReference>
<name>A0A1G1W9X4_9BACT</name>
<keyword evidence="1" id="KW-0961">Cell wall biogenesis/degradation</keyword>
<dbReference type="Proteomes" id="UP000178493">
    <property type="component" value="Unassembled WGS sequence"/>
</dbReference>
<feature type="domain" description="Lipid II isoglutaminyl synthase (glutamine-hydrolyzing) subunit MurT C-terminal" evidence="3">
    <location>
        <begin position="333"/>
        <end position="443"/>
    </location>
</feature>
<gene>
    <name evidence="1" type="primary">murT</name>
    <name evidence="4" type="ORF">A2126_03515</name>
</gene>
<evidence type="ECO:0000256" key="1">
    <source>
        <dbReference type="HAMAP-Rule" id="MF_02214"/>
    </source>
</evidence>
<keyword evidence="1" id="KW-0862">Zinc</keyword>
<dbReference type="GO" id="GO:0140282">
    <property type="term" value="F:carbon-nitrogen ligase activity on lipid II"/>
    <property type="evidence" value="ECO:0007669"/>
    <property type="project" value="UniProtKB-UniRule"/>
</dbReference>
<dbReference type="InterPro" id="IPR043703">
    <property type="entry name" value="Lipid_II_synth_MurT"/>
</dbReference>
<dbReference type="GO" id="GO:0005524">
    <property type="term" value="F:ATP binding"/>
    <property type="evidence" value="ECO:0007669"/>
    <property type="project" value="UniProtKB-UniRule"/>
</dbReference>
<keyword evidence="1" id="KW-0436">Ligase</keyword>
<keyword evidence="1" id="KW-0547">Nucleotide-binding</keyword>
<comment type="caution">
    <text evidence="4">The sequence shown here is derived from an EMBL/GenBank/DDBJ whole genome shotgun (WGS) entry which is preliminary data.</text>
</comment>
<dbReference type="Pfam" id="PF08245">
    <property type="entry name" value="Mur_ligase_M"/>
    <property type="match status" value="1"/>
</dbReference>
<dbReference type="AlphaFoldDB" id="A0A1G1W9X4"/>
<evidence type="ECO:0000259" key="2">
    <source>
        <dbReference type="Pfam" id="PF08245"/>
    </source>
</evidence>
<dbReference type="GO" id="GO:0016881">
    <property type="term" value="F:acid-amino acid ligase activity"/>
    <property type="evidence" value="ECO:0007669"/>
    <property type="project" value="InterPro"/>
</dbReference>
<comment type="pathway">
    <text evidence="1">Cell wall biogenesis; peptidoglycan biosynthesis.</text>
</comment>
<feature type="binding site" evidence="1">
    <location>
        <position position="239"/>
    </location>
    <ligand>
        <name>Zn(2+)</name>
        <dbReference type="ChEBI" id="CHEBI:29105"/>
    </ligand>
</feature>
<evidence type="ECO:0000313" key="5">
    <source>
        <dbReference type="Proteomes" id="UP000178493"/>
    </source>
</evidence>
<accession>A0A1G1W9X4</accession>
<dbReference type="GO" id="GO:0008270">
    <property type="term" value="F:zinc ion binding"/>
    <property type="evidence" value="ECO:0007669"/>
    <property type="project" value="UniProtKB-UniRule"/>
</dbReference>
<keyword evidence="1" id="KW-0479">Metal-binding</keyword>
<comment type="catalytic activity">
    <reaction evidence="1">
        <text>beta-D-GlcNAc-(1-&gt;4)-Mur2Ac(oyl-L-Ala-gamma-D-Glu-L-Lys-D-Ala-D-Ala)-di-trans,octa-cis-undecaprenyl diphosphate + ATP = beta-D-GlcNAc-(1-&gt;4)-Mur2Ac(oyl-L-Ala-gamma-D-O-P-Glu-L-Lys-D-Ala-D-Ala)-di-trans,octa-cis-undecaprenyl diphosphate + ADP</text>
        <dbReference type="Rhea" id="RHEA:59488"/>
        <dbReference type="ChEBI" id="CHEBI:30616"/>
        <dbReference type="ChEBI" id="CHEBI:60033"/>
        <dbReference type="ChEBI" id="CHEBI:143132"/>
        <dbReference type="ChEBI" id="CHEBI:456216"/>
    </reaction>
</comment>
<dbReference type="UniPathway" id="UPA00219"/>
<sequence>MKGVDARLFSAISAAKLLKLTIKALGGGGTAAPGLLAEYIDPSALRKLAKYYQGSVIVTGTNGKTTTSRLLGNILSVGKISFIHNRAGSNLLRGLVGTLIDNFTFTQKDKNLALLEVDEATLPAATSATNPKIIIFNNLFRDQLDRYGEVDKIRSIWQKAILHLDSSTALVLNSDDHSVAHLASSSRSRAIYFGIEDKNLSLGQLPHASDFTSCIACEGELRFDEVYLSHLGKYRCASCGLVRPKPDVAAEQIFLQEEKGFMAKIRTPKGLLELKVGLPGLYNVYNALAAVSAALALGIGLPVIKKGVEGSLAAFGRTEKISLEDNKNLFIALVKNPAGFNEILRTLFSKKEQKWVLIAINDLIADGRDVSWLWDVDFEVLAGKTKKLWISGIRAADMALRIKYSGINLDTAVEENIEAAIEKAIEKMPVGETLYVLPTYTVMLALKKILAAKGASEQFWED</sequence>
<dbReference type="GO" id="GO:0008360">
    <property type="term" value="P:regulation of cell shape"/>
    <property type="evidence" value="ECO:0007669"/>
    <property type="project" value="UniProtKB-KW"/>
</dbReference>
<evidence type="ECO:0000259" key="3">
    <source>
        <dbReference type="Pfam" id="PF08353"/>
    </source>
</evidence>
<dbReference type="InterPro" id="IPR013221">
    <property type="entry name" value="Mur_ligase_cen"/>
</dbReference>
<organism evidence="4 5">
    <name type="scientific">Candidatus Woykebacteria bacterium GWB1_45_5</name>
    <dbReference type="NCBI Taxonomy" id="1802592"/>
    <lineage>
        <taxon>Bacteria</taxon>
        <taxon>Candidatus Woykeibacteriota</taxon>
    </lineage>
</organism>